<evidence type="ECO:0000256" key="5">
    <source>
        <dbReference type="PIRSR" id="PIRSR000137-2"/>
    </source>
</evidence>
<keyword evidence="4 5" id="KW-0274">FAD</keyword>
<dbReference type="GO" id="GO:0016614">
    <property type="term" value="F:oxidoreductase activity, acting on CH-OH group of donors"/>
    <property type="evidence" value="ECO:0007669"/>
    <property type="project" value="InterPro"/>
</dbReference>
<evidence type="ECO:0000259" key="7">
    <source>
        <dbReference type="PROSITE" id="PS00623"/>
    </source>
</evidence>
<dbReference type="PIRSF" id="PIRSF000137">
    <property type="entry name" value="Alcohol_oxidase"/>
    <property type="match status" value="1"/>
</dbReference>
<gene>
    <name evidence="8" type="ORF">GLP40_31225</name>
</gene>
<dbReference type="EMBL" id="WMBB01000020">
    <property type="protein sequence ID" value="MTE17198.1"/>
    <property type="molecule type" value="Genomic_DNA"/>
</dbReference>
<evidence type="ECO:0000256" key="3">
    <source>
        <dbReference type="ARBA" id="ARBA00022630"/>
    </source>
</evidence>
<name>A0A6I3L737_9NOCA</name>
<dbReference type="SUPFAM" id="SSF51905">
    <property type="entry name" value="FAD/NAD(P)-binding domain"/>
    <property type="match status" value="1"/>
</dbReference>
<feature type="binding site" evidence="5">
    <location>
        <position position="88"/>
    </location>
    <ligand>
        <name>FAD</name>
        <dbReference type="ChEBI" id="CHEBI:57692"/>
    </ligand>
</feature>
<evidence type="ECO:0000256" key="4">
    <source>
        <dbReference type="ARBA" id="ARBA00022827"/>
    </source>
</evidence>
<keyword evidence="3 6" id="KW-0285">Flavoprotein</keyword>
<comment type="caution">
    <text evidence="8">The sequence shown here is derived from an EMBL/GenBank/DDBJ whole genome shotgun (WGS) entry which is preliminary data.</text>
</comment>
<comment type="cofactor">
    <cofactor evidence="1 5">
        <name>FAD</name>
        <dbReference type="ChEBI" id="CHEBI:57692"/>
    </cofactor>
</comment>
<reference evidence="8 9" key="1">
    <citation type="submission" date="2019-11" db="EMBL/GenBank/DDBJ databases">
        <title>Nocardia sp. nov. CT2-14 isolated from soil.</title>
        <authorList>
            <person name="Kanchanasin P."/>
            <person name="Tanasupawat S."/>
            <person name="Yuki M."/>
            <person name="Kudo T."/>
        </authorList>
    </citation>
    <scope>NUCLEOTIDE SEQUENCE [LARGE SCALE GENOMIC DNA]</scope>
    <source>
        <strain evidence="8 9">CT2-14</strain>
    </source>
</reference>
<proteinExistence type="inferred from homology"/>
<evidence type="ECO:0000256" key="1">
    <source>
        <dbReference type="ARBA" id="ARBA00001974"/>
    </source>
</evidence>
<dbReference type="Pfam" id="PF05199">
    <property type="entry name" value="GMC_oxred_C"/>
    <property type="match status" value="1"/>
</dbReference>
<dbReference type="GO" id="GO:0050660">
    <property type="term" value="F:flavin adenine dinucleotide binding"/>
    <property type="evidence" value="ECO:0007669"/>
    <property type="project" value="InterPro"/>
</dbReference>
<protein>
    <submittedName>
        <fullName evidence="8">FAD-binding protein</fullName>
    </submittedName>
</protein>
<dbReference type="Gene3D" id="3.30.560.10">
    <property type="entry name" value="Glucose Oxidase, domain 3"/>
    <property type="match status" value="1"/>
</dbReference>
<dbReference type="InterPro" id="IPR012132">
    <property type="entry name" value="GMC_OxRdtase"/>
</dbReference>
<accession>A0A6I3L737</accession>
<feature type="domain" description="Glucose-methanol-choline oxidoreductase N-terminal" evidence="7">
    <location>
        <begin position="86"/>
        <end position="109"/>
    </location>
</feature>
<dbReference type="Proteomes" id="UP000432464">
    <property type="component" value="Unassembled WGS sequence"/>
</dbReference>
<dbReference type="AlphaFoldDB" id="A0A6I3L737"/>
<evidence type="ECO:0000313" key="8">
    <source>
        <dbReference type="EMBL" id="MTE17198.1"/>
    </source>
</evidence>
<dbReference type="InterPro" id="IPR000172">
    <property type="entry name" value="GMC_OxRdtase_N"/>
</dbReference>
<evidence type="ECO:0000313" key="9">
    <source>
        <dbReference type="Proteomes" id="UP000432464"/>
    </source>
</evidence>
<dbReference type="Gene3D" id="3.50.50.60">
    <property type="entry name" value="FAD/NAD(P)-binding domain"/>
    <property type="match status" value="1"/>
</dbReference>
<dbReference type="PANTHER" id="PTHR11552:SF147">
    <property type="entry name" value="CHOLINE DEHYDROGENASE, MITOCHONDRIAL"/>
    <property type="match status" value="1"/>
</dbReference>
<dbReference type="PROSITE" id="PS00623">
    <property type="entry name" value="GMC_OXRED_1"/>
    <property type="match status" value="1"/>
</dbReference>
<organism evidence="8 9">
    <name type="scientific">Nocardia aurantiaca</name>
    <dbReference type="NCBI Taxonomy" id="2675850"/>
    <lineage>
        <taxon>Bacteria</taxon>
        <taxon>Bacillati</taxon>
        <taxon>Actinomycetota</taxon>
        <taxon>Actinomycetes</taxon>
        <taxon>Mycobacteriales</taxon>
        <taxon>Nocardiaceae</taxon>
        <taxon>Nocardia</taxon>
    </lineage>
</organism>
<evidence type="ECO:0000256" key="6">
    <source>
        <dbReference type="RuleBase" id="RU003968"/>
    </source>
</evidence>
<keyword evidence="9" id="KW-1185">Reference proteome</keyword>
<dbReference type="InterPro" id="IPR036188">
    <property type="entry name" value="FAD/NAD-bd_sf"/>
</dbReference>
<dbReference type="InterPro" id="IPR007867">
    <property type="entry name" value="GMC_OxRtase_C"/>
</dbReference>
<dbReference type="SUPFAM" id="SSF54373">
    <property type="entry name" value="FAD-linked reductases, C-terminal domain"/>
    <property type="match status" value="1"/>
</dbReference>
<sequence length="530" mass="56640">MRWREVSTVYDYVVVGAGSAGSVLASRLSEDPAIRVVVIEAGPRDTAEEIHLPAAFPSLFKSPLDWDYDTEPEPRLHSRRAYLPRGRVLGGSSSMNAMIYIRGARADYDAWAAAGADGWSYDEVLPYFVRAEDNERGKDAYHGVGGPLSVSDSRSNHPLGEAFLRAAEQAGHTRNDDFNGVTQLGVGRYQVTQRNGMRCSAAVAYLHPALERRNLTVITDALAHRIVIENGRATGVVIGRGGSTETIRARREIVLAAGAYGSAQLLLLSGVGPAEQLAAFGIETVRDLPVGRNLQDHLSVFLNYRTDRESLMTALTPENLGLLQESGRGPLTSNIGETGGFIETRAGLAGPDIQFHQAPVLFHGEGMGAATEHGYAFGPCLINPTSRGELTLRSADPGTAPRIRHNYLDTEADRASIIAGLRSALDIADQPALRDITTGEFLTPAGDSDDDLLDFAARTAQTLYHPTSTCAIGAVVDSRLRVLGVQGLRVADASVMPSVVRGNTNAPTIMIGEKAAVMLVEDADSEGNAS</sequence>
<dbReference type="PANTHER" id="PTHR11552">
    <property type="entry name" value="GLUCOSE-METHANOL-CHOLINE GMC OXIDOREDUCTASE"/>
    <property type="match status" value="1"/>
</dbReference>
<comment type="similarity">
    <text evidence="2 6">Belongs to the GMC oxidoreductase family.</text>
</comment>
<evidence type="ECO:0000256" key="2">
    <source>
        <dbReference type="ARBA" id="ARBA00010790"/>
    </source>
</evidence>
<dbReference type="Pfam" id="PF00732">
    <property type="entry name" value="GMC_oxred_N"/>
    <property type="match status" value="1"/>
</dbReference>